<proteinExistence type="predicted"/>
<dbReference type="InParanoid" id="A0A1W4WSZ0"/>
<feature type="region of interest" description="Disordered" evidence="1">
    <location>
        <begin position="159"/>
        <end position="206"/>
    </location>
</feature>
<feature type="compositionally biased region" description="Basic and acidic residues" evidence="1">
    <location>
        <begin position="1"/>
        <end position="11"/>
    </location>
</feature>
<gene>
    <name evidence="3" type="primary">LOC108738212</name>
</gene>
<feature type="compositionally biased region" description="Low complexity" evidence="1">
    <location>
        <begin position="159"/>
        <end position="168"/>
    </location>
</feature>
<feature type="compositionally biased region" description="Acidic residues" evidence="1">
    <location>
        <begin position="169"/>
        <end position="184"/>
    </location>
</feature>
<organism evidence="2 3">
    <name type="scientific">Agrilus planipennis</name>
    <name type="common">Emerald ash borer</name>
    <name type="synonym">Agrilus marcopoli</name>
    <dbReference type="NCBI Taxonomy" id="224129"/>
    <lineage>
        <taxon>Eukaryota</taxon>
        <taxon>Metazoa</taxon>
        <taxon>Ecdysozoa</taxon>
        <taxon>Arthropoda</taxon>
        <taxon>Hexapoda</taxon>
        <taxon>Insecta</taxon>
        <taxon>Pterygota</taxon>
        <taxon>Neoptera</taxon>
        <taxon>Endopterygota</taxon>
        <taxon>Coleoptera</taxon>
        <taxon>Polyphaga</taxon>
        <taxon>Elateriformia</taxon>
        <taxon>Buprestoidea</taxon>
        <taxon>Buprestidae</taxon>
        <taxon>Agrilinae</taxon>
        <taxon>Agrilus</taxon>
    </lineage>
</organism>
<accession>A0A1W4WSZ0</accession>
<reference evidence="3" key="1">
    <citation type="submission" date="2025-08" db="UniProtKB">
        <authorList>
            <consortium name="RefSeq"/>
        </authorList>
    </citation>
    <scope>IDENTIFICATION</scope>
    <source>
        <tissue evidence="3">Entire body</tissue>
    </source>
</reference>
<evidence type="ECO:0000256" key="1">
    <source>
        <dbReference type="SAM" id="MobiDB-lite"/>
    </source>
</evidence>
<dbReference type="GeneID" id="108738212"/>
<feature type="compositionally biased region" description="Low complexity" evidence="1">
    <location>
        <begin position="185"/>
        <end position="197"/>
    </location>
</feature>
<protein>
    <submittedName>
        <fullName evidence="3">Uncharacterized protein LOC108738212</fullName>
    </submittedName>
</protein>
<dbReference type="KEGG" id="apln:108738212"/>
<dbReference type="AlphaFoldDB" id="A0A1W4WSZ0"/>
<name>A0A1W4WSZ0_AGRPL</name>
<sequence length="206" mass="22382">MEPKETPREPVEQAEEENVELKETDSSGPPSPEGASGFGYTVTSIAEDMISKSFSELGLHGAGAVESEVVVSSSPQPQQQQQQITPFRSGILKGISSQISGPPLKKRVHFAESNLETIWDAFDYFSSSSEESLVNYAINTKDSDIRSLLDIIDVSEGNIGNSGASAAAGEDDSQPPDEAEENMDDTNNNNLNNEPQDYTLKKRKRK</sequence>
<evidence type="ECO:0000313" key="2">
    <source>
        <dbReference type="Proteomes" id="UP000192223"/>
    </source>
</evidence>
<dbReference type="Proteomes" id="UP000192223">
    <property type="component" value="Unplaced"/>
</dbReference>
<dbReference type="RefSeq" id="XP_018327009.1">
    <property type="nucleotide sequence ID" value="XM_018471507.2"/>
</dbReference>
<keyword evidence="2" id="KW-1185">Reference proteome</keyword>
<evidence type="ECO:0000313" key="3">
    <source>
        <dbReference type="RefSeq" id="XP_018327009.1"/>
    </source>
</evidence>
<feature type="region of interest" description="Disordered" evidence="1">
    <location>
        <begin position="1"/>
        <end position="40"/>
    </location>
</feature>